<dbReference type="InParanoid" id="D8LG52"/>
<evidence type="ECO:0000256" key="1">
    <source>
        <dbReference type="ARBA" id="ARBA00023054"/>
    </source>
</evidence>
<organism evidence="5 6">
    <name type="scientific">Ectocarpus siliculosus</name>
    <name type="common">Brown alga</name>
    <name type="synonym">Conferva siliculosa</name>
    <dbReference type="NCBI Taxonomy" id="2880"/>
    <lineage>
        <taxon>Eukaryota</taxon>
        <taxon>Sar</taxon>
        <taxon>Stramenopiles</taxon>
        <taxon>Ochrophyta</taxon>
        <taxon>PX clade</taxon>
        <taxon>Phaeophyceae</taxon>
        <taxon>Ectocarpales</taxon>
        <taxon>Ectocarpaceae</taxon>
        <taxon>Ectocarpus</taxon>
    </lineage>
</organism>
<gene>
    <name evidence="5" type="ORF">Esi_0157_0045</name>
</gene>
<keyword evidence="1 2" id="KW-0175">Coiled coil</keyword>
<name>D8LG52_ECTSI</name>
<feature type="region of interest" description="Disordered" evidence="3">
    <location>
        <begin position="294"/>
        <end position="314"/>
    </location>
</feature>
<protein>
    <submittedName>
        <fullName evidence="5">Flagellar associated protein</fullName>
    </submittedName>
</protein>
<dbReference type="AlphaFoldDB" id="D8LG52"/>
<feature type="region of interest" description="Disordered" evidence="3">
    <location>
        <begin position="1"/>
        <end position="36"/>
    </location>
</feature>
<dbReference type="OrthoDB" id="10264298at2759"/>
<dbReference type="InterPro" id="IPR025252">
    <property type="entry name" value="DUF4200"/>
</dbReference>
<sequence>MVGVAAGTAEGGRRMAGTMSGVDGGGGGPGGPSGVPHNFLLDHVSPATRLLEKRRQMFEIQEALEAQKEEFSRREDAFRRREDALRKKDLELQESLIKFNKFLQENESKRNRAVKRAGDERKQREQKEQEIIKLRKQCRERQDEETRLKRDLEEHRRYHDFLAQVVEAATEDYSEVQDLLKRFATLKDANKNLNEAQARDEGETERLRSEFSNYTKERTNEILNESNEIAGMQKLLEMTGREVLLLQNELDNKISNMSDRTLEMGQVLGAVANILDRCVGARAKRGVGGATSKAVEVRAPNGKSGPVSKSGPKKLEDLEAEGKLAMDRLEDIANYMGDYRDIVDEYADLHRVHKRLEGATPHTTGGGAPLAAIAATAEAKTTVAAPSVDAKI</sequence>
<feature type="compositionally biased region" description="Gly residues" evidence="3">
    <location>
        <begin position="22"/>
        <end position="33"/>
    </location>
</feature>
<dbReference type="PANTHER" id="PTHR21683">
    <property type="entry name" value="COILED-COIL DOMAIN-CONTAINING PROTEIN 42 LIKE-2-LIKE-RELATED"/>
    <property type="match status" value="1"/>
</dbReference>
<feature type="coiled-coil region" evidence="2">
    <location>
        <begin position="50"/>
        <end position="81"/>
    </location>
</feature>
<dbReference type="Pfam" id="PF13863">
    <property type="entry name" value="DUF4200"/>
    <property type="match status" value="1"/>
</dbReference>
<dbReference type="OMA" id="RCTSGIH"/>
<dbReference type="GO" id="GO:0005856">
    <property type="term" value="C:cytoskeleton"/>
    <property type="evidence" value="ECO:0007669"/>
    <property type="project" value="UniProtKB-ARBA"/>
</dbReference>
<evidence type="ECO:0000256" key="2">
    <source>
        <dbReference type="SAM" id="Coils"/>
    </source>
</evidence>
<keyword evidence="5" id="KW-0282">Flagellum</keyword>
<accession>D8LG52</accession>
<keyword evidence="6" id="KW-1185">Reference proteome</keyword>
<dbReference type="PANTHER" id="PTHR21683:SF2">
    <property type="entry name" value="COILED-COIL DOMAIN-CONTAINING PROTEIN 42 LIKE-2-LIKE"/>
    <property type="match status" value="1"/>
</dbReference>
<dbReference type="STRING" id="2880.D8LG52"/>
<dbReference type="Proteomes" id="UP000002630">
    <property type="component" value="Linkage Group LG23"/>
</dbReference>
<feature type="coiled-coil region" evidence="2">
    <location>
        <begin position="110"/>
        <end position="144"/>
    </location>
</feature>
<proteinExistence type="predicted"/>
<keyword evidence="5" id="KW-0966">Cell projection</keyword>
<evidence type="ECO:0000313" key="6">
    <source>
        <dbReference type="Proteomes" id="UP000002630"/>
    </source>
</evidence>
<evidence type="ECO:0000256" key="3">
    <source>
        <dbReference type="SAM" id="MobiDB-lite"/>
    </source>
</evidence>
<feature type="compositionally biased region" description="Low complexity" evidence="3">
    <location>
        <begin position="300"/>
        <end position="310"/>
    </location>
</feature>
<feature type="domain" description="DUF4200" evidence="4">
    <location>
        <begin position="50"/>
        <end position="167"/>
    </location>
</feature>
<dbReference type="InterPro" id="IPR051147">
    <property type="entry name" value="CFAP_domain-containing"/>
</dbReference>
<dbReference type="EMBL" id="FN648120">
    <property type="protein sequence ID" value="CBN78951.1"/>
    <property type="molecule type" value="Genomic_DNA"/>
</dbReference>
<evidence type="ECO:0000313" key="5">
    <source>
        <dbReference type="EMBL" id="CBN78951.1"/>
    </source>
</evidence>
<reference evidence="5 6" key="1">
    <citation type="journal article" date="2010" name="Nature">
        <title>The Ectocarpus genome and the independent evolution of multicellularity in brown algae.</title>
        <authorList>
            <person name="Cock J.M."/>
            <person name="Sterck L."/>
            <person name="Rouze P."/>
            <person name="Scornet D."/>
            <person name="Allen A.E."/>
            <person name="Amoutzias G."/>
            <person name="Anthouard V."/>
            <person name="Artiguenave F."/>
            <person name="Aury J.M."/>
            <person name="Badger J.H."/>
            <person name="Beszteri B."/>
            <person name="Billiau K."/>
            <person name="Bonnet E."/>
            <person name="Bothwell J.H."/>
            <person name="Bowler C."/>
            <person name="Boyen C."/>
            <person name="Brownlee C."/>
            <person name="Carrano C.J."/>
            <person name="Charrier B."/>
            <person name="Cho G.Y."/>
            <person name="Coelho S.M."/>
            <person name="Collen J."/>
            <person name="Corre E."/>
            <person name="Da Silva C."/>
            <person name="Delage L."/>
            <person name="Delaroque N."/>
            <person name="Dittami S.M."/>
            <person name="Doulbeau S."/>
            <person name="Elias M."/>
            <person name="Farnham G."/>
            <person name="Gachon C.M."/>
            <person name="Gschloessl B."/>
            <person name="Heesch S."/>
            <person name="Jabbari K."/>
            <person name="Jubin C."/>
            <person name="Kawai H."/>
            <person name="Kimura K."/>
            <person name="Kloareg B."/>
            <person name="Kupper F.C."/>
            <person name="Lang D."/>
            <person name="Le Bail A."/>
            <person name="Leblanc C."/>
            <person name="Lerouge P."/>
            <person name="Lohr M."/>
            <person name="Lopez P.J."/>
            <person name="Martens C."/>
            <person name="Maumus F."/>
            <person name="Michel G."/>
            <person name="Miranda-Saavedra D."/>
            <person name="Morales J."/>
            <person name="Moreau H."/>
            <person name="Motomura T."/>
            <person name="Nagasato C."/>
            <person name="Napoli C.A."/>
            <person name="Nelson D.R."/>
            <person name="Nyvall-Collen P."/>
            <person name="Peters A.F."/>
            <person name="Pommier C."/>
            <person name="Potin P."/>
            <person name="Poulain J."/>
            <person name="Quesneville H."/>
            <person name="Read B."/>
            <person name="Rensing S.A."/>
            <person name="Ritter A."/>
            <person name="Rousvoal S."/>
            <person name="Samanta M."/>
            <person name="Samson G."/>
            <person name="Schroeder D.C."/>
            <person name="Segurens B."/>
            <person name="Strittmatter M."/>
            <person name="Tonon T."/>
            <person name="Tregear J.W."/>
            <person name="Valentin K."/>
            <person name="von Dassow P."/>
            <person name="Yamagishi T."/>
            <person name="Van de Peer Y."/>
            <person name="Wincker P."/>
        </authorList>
    </citation>
    <scope>NUCLEOTIDE SEQUENCE [LARGE SCALE GENOMIC DNA]</scope>
    <source>
        <strain evidence="6">Ec32 / CCAP1310/4</strain>
    </source>
</reference>
<dbReference type="EMBL" id="FN649748">
    <property type="protein sequence ID" value="CBN78951.1"/>
    <property type="molecule type" value="Genomic_DNA"/>
</dbReference>
<dbReference type="eggNOG" id="ENOG502QRZS">
    <property type="taxonomic scope" value="Eukaryota"/>
</dbReference>
<evidence type="ECO:0000259" key="4">
    <source>
        <dbReference type="Pfam" id="PF13863"/>
    </source>
</evidence>
<keyword evidence="5" id="KW-0969">Cilium</keyword>
<feature type="coiled-coil region" evidence="2">
    <location>
        <begin position="176"/>
        <end position="206"/>
    </location>
</feature>